<dbReference type="InterPro" id="IPR023610">
    <property type="entry name" value="PInositol-4/5-P-5/4-kinase"/>
</dbReference>
<feature type="region of interest" description="Disordered" evidence="4">
    <location>
        <begin position="334"/>
        <end position="400"/>
    </location>
</feature>
<feature type="compositionally biased region" description="Polar residues" evidence="4">
    <location>
        <begin position="540"/>
        <end position="558"/>
    </location>
</feature>
<evidence type="ECO:0000256" key="1">
    <source>
        <dbReference type="ARBA" id="ARBA00004496"/>
    </source>
</evidence>
<dbReference type="SUPFAM" id="SSF56104">
    <property type="entry name" value="SAICAR synthase-like"/>
    <property type="match status" value="1"/>
</dbReference>
<keyword evidence="7" id="KW-1185">Reference proteome</keyword>
<dbReference type="InterPro" id="IPR002498">
    <property type="entry name" value="PInositol-4-P-4/5-kinase_core"/>
</dbReference>
<dbReference type="CDD" id="cd17301">
    <property type="entry name" value="PIPKc_PIP5KI"/>
    <property type="match status" value="1"/>
</dbReference>
<dbReference type="PANTHER" id="PTHR23086">
    <property type="entry name" value="PHOSPHATIDYLINOSITOL-4-PHOSPHATE 5-KINASE"/>
    <property type="match status" value="1"/>
</dbReference>
<dbReference type="GO" id="GO:0005737">
    <property type="term" value="C:cytoplasm"/>
    <property type="evidence" value="ECO:0007669"/>
    <property type="project" value="UniProtKB-SubCell"/>
</dbReference>
<evidence type="ECO:0000256" key="3">
    <source>
        <dbReference type="PROSITE-ProRule" id="PRU00781"/>
    </source>
</evidence>
<dbReference type="Gene3D" id="3.30.810.10">
    <property type="entry name" value="2-Layer Sandwich"/>
    <property type="match status" value="1"/>
</dbReference>
<keyword evidence="3" id="KW-0067">ATP-binding</keyword>
<feature type="domain" description="PIPK" evidence="5">
    <location>
        <begin position="75"/>
        <end position="484"/>
    </location>
</feature>
<feature type="compositionally biased region" description="Basic and acidic residues" evidence="4">
    <location>
        <begin position="36"/>
        <end position="56"/>
    </location>
</feature>
<feature type="compositionally biased region" description="Polar residues" evidence="4">
    <location>
        <begin position="376"/>
        <end position="390"/>
    </location>
</feature>
<keyword evidence="2" id="KW-0963">Cytoplasm</keyword>
<evidence type="ECO:0000313" key="7">
    <source>
        <dbReference type="Proteomes" id="UP001367676"/>
    </source>
</evidence>
<dbReference type="SMART" id="SM00330">
    <property type="entry name" value="PIPKc"/>
    <property type="match status" value="1"/>
</dbReference>
<dbReference type="Proteomes" id="UP001367676">
    <property type="component" value="Unassembled WGS sequence"/>
</dbReference>
<feature type="region of interest" description="Disordered" evidence="4">
    <location>
        <begin position="1"/>
        <end position="59"/>
    </location>
</feature>
<dbReference type="GO" id="GO:0005524">
    <property type="term" value="F:ATP binding"/>
    <property type="evidence" value="ECO:0007669"/>
    <property type="project" value="UniProtKB-UniRule"/>
</dbReference>
<dbReference type="GO" id="GO:0016308">
    <property type="term" value="F:1-phosphatidylinositol-4-phosphate 5-kinase activity"/>
    <property type="evidence" value="ECO:0007669"/>
    <property type="project" value="TreeGrafter"/>
</dbReference>
<comment type="subcellular location">
    <subcellularLocation>
        <location evidence="1">Cytoplasm</location>
    </subcellularLocation>
</comment>
<dbReference type="InterPro" id="IPR027483">
    <property type="entry name" value="PInositol-4-P-4/5-kinase_C_sf"/>
</dbReference>
<dbReference type="GO" id="GO:0046854">
    <property type="term" value="P:phosphatidylinositol phosphate biosynthetic process"/>
    <property type="evidence" value="ECO:0007669"/>
    <property type="project" value="TreeGrafter"/>
</dbReference>
<evidence type="ECO:0000313" key="6">
    <source>
        <dbReference type="EMBL" id="KAK7582179.1"/>
    </source>
</evidence>
<reference evidence="6 7" key="1">
    <citation type="submission" date="2024-03" db="EMBL/GenBank/DDBJ databases">
        <title>Adaptation during the transition from Ophiocordyceps entomopathogen to insect associate is accompanied by gene loss and intensified selection.</title>
        <authorList>
            <person name="Ward C.M."/>
            <person name="Onetto C.A."/>
            <person name="Borneman A.R."/>
        </authorList>
    </citation>
    <scope>NUCLEOTIDE SEQUENCE [LARGE SCALE GENOMIC DNA]</scope>
    <source>
        <strain evidence="6">AWRI1</strain>
        <tissue evidence="6">Single Adult Female</tissue>
    </source>
</reference>
<feature type="region of interest" description="Disordered" evidence="4">
    <location>
        <begin position="648"/>
        <end position="677"/>
    </location>
</feature>
<keyword evidence="3" id="KW-0418">Kinase</keyword>
<dbReference type="InterPro" id="IPR027484">
    <property type="entry name" value="PInositol-4-P-5-kinase_N"/>
</dbReference>
<accession>A0AAN9TSH5</accession>
<dbReference type="EMBL" id="JBBCAQ010000033">
    <property type="protein sequence ID" value="KAK7582179.1"/>
    <property type="molecule type" value="Genomic_DNA"/>
</dbReference>
<feature type="region of interest" description="Disordered" evidence="4">
    <location>
        <begin position="523"/>
        <end position="568"/>
    </location>
</feature>
<feature type="compositionally biased region" description="Polar residues" evidence="4">
    <location>
        <begin position="651"/>
        <end position="677"/>
    </location>
</feature>
<feature type="compositionally biased region" description="Polar residues" evidence="4">
    <location>
        <begin position="724"/>
        <end position="749"/>
    </location>
</feature>
<dbReference type="FunFam" id="3.30.800.10:FF:000001">
    <property type="entry name" value="phosphatidylinositol 4-phosphate 5-kinase type-1 gamma"/>
    <property type="match status" value="1"/>
</dbReference>
<dbReference type="GO" id="GO:0005886">
    <property type="term" value="C:plasma membrane"/>
    <property type="evidence" value="ECO:0007669"/>
    <property type="project" value="TreeGrafter"/>
</dbReference>
<proteinExistence type="predicted"/>
<name>A0AAN9TSH5_9HEMI</name>
<evidence type="ECO:0000256" key="2">
    <source>
        <dbReference type="ARBA" id="ARBA00022490"/>
    </source>
</evidence>
<feature type="region of interest" description="Disordered" evidence="4">
    <location>
        <begin position="723"/>
        <end position="758"/>
    </location>
</feature>
<dbReference type="PANTHER" id="PTHR23086:SF101">
    <property type="entry name" value="LP03320P-RELATED"/>
    <property type="match status" value="1"/>
</dbReference>
<keyword evidence="3" id="KW-0547">Nucleotide-binding</keyword>
<protein>
    <recommendedName>
        <fullName evidence="5">PIPK domain-containing protein</fullName>
    </recommendedName>
</protein>
<keyword evidence="3" id="KW-0808">Transferase</keyword>
<evidence type="ECO:0000256" key="4">
    <source>
        <dbReference type="SAM" id="MobiDB-lite"/>
    </source>
</evidence>
<organism evidence="6 7">
    <name type="scientific">Parthenolecanium corni</name>
    <dbReference type="NCBI Taxonomy" id="536013"/>
    <lineage>
        <taxon>Eukaryota</taxon>
        <taxon>Metazoa</taxon>
        <taxon>Ecdysozoa</taxon>
        <taxon>Arthropoda</taxon>
        <taxon>Hexapoda</taxon>
        <taxon>Insecta</taxon>
        <taxon>Pterygota</taxon>
        <taxon>Neoptera</taxon>
        <taxon>Paraneoptera</taxon>
        <taxon>Hemiptera</taxon>
        <taxon>Sternorrhyncha</taxon>
        <taxon>Coccoidea</taxon>
        <taxon>Coccidae</taxon>
        <taxon>Parthenolecanium</taxon>
    </lineage>
</organism>
<evidence type="ECO:0000259" key="5">
    <source>
        <dbReference type="PROSITE" id="PS51455"/>
    </source>
</evidence>
<dbReference type="Pfam" id="PF01504">
    <property type="entry name" value="PIP5K"/>
    <property type="match status" value="1"/>
</dbReference>
<gene>
    <name evidence="6" type="ORF">V9T40_013624</name>
</gene>
<dbReference type="Gene3D" id="3.30.800.10">
    <property type="entry name" value="Phosphatidylinositol Phosphate Kinase II Beta"/>
    <property type="match status" value="1"/>
</dbReference>
<sequence length="816" mass="90792">MASSGGVDENEIEVAGTSSLHADDDSNWDGDATSNQEKDITTEDMQKKPTKAEKEKKIGHRRVGVGGEITYKKIQSRQIMGSIQLGIQQAVGGLASKPERDLLMQDFMTVETILFNSSGSSHTPAHHYSDFTFKTYAPIAFRYFRDLFGIQPDDFLVSFCKEPLRELGNPGASGSIFYLTQDDEFIMKTVQHKEGEFLQKLLPGYYMNLNQNPRTLLPKFFGLYCYQCNSKNIRLVAMNNLLPSRIKIHLKYDLKGSTYKRKASRTERQKNSPTYKDLDFMEHHPEGLLLEADTYTALVKTIQRDCRVLESFKIMDYSLLVGIHNLDLAYKEKEEKRNENANETGTSTSATIVERAETDSQSNNSGSEADDRGASCSYQTPINRSRSANRQRLVAHSTAMESIQAESDPIDEVENLPPGGIPARNAKGERLLLFLGIIDILQSYRLKKKIEHTMKSLIHDGDTVSVHKPGFYAQRFQEFMAKTVFKKIPSLDLPEFKGNHRKFRTLVSSYIALKHSPSKRKSFSRSVLRSFDPETDSNERTSTSPVHQGVTSPLSQHTSPPVSPPIYPSVLKDRPSIPCIGSPSNIRAPPPVPPRGVRTKRYQGFTKGYIMPGGIPSCSTPPPGFEEAIQDHVVERRTVISESSIPMGKRFSNSSLPNTSPSILSTPPTKTKKSQSYGINVSDVKFEMDSEHRSTLSVGSNSSASGGTSSLYLSANQKKLLWTPPTSVEGSTPTCTEGTPSFTESSSSGDIGWPSTPVRGMVKDVIRERTSSNDMSHARECISQKKILVESTRTTEVNKRLCNDIESQEVSEVVSF</sequence>
<comment type="caution">
    <text evidence="6">The sequence shown here is derived from an EMBL/GenBank/DDBJ whole genome shotgun (WGS) entry which is preliminary data.</text>
</comment>
<feature type="region of interest" description="Disordered" evidence="4">
    <location>
        <begin position="578"/>
        <end position="597"/>
    </location>
</feature>
<dbReference type="AlphaFoldDB" id="A0AAN9TSH5"/>
<dbReference type="PROSITE" id="PS51455">
    <property type="entry name" value="PIPK"/>
    <property type="match status" value="1"/>
</dbReference>